<dbReference type="VEuPathDB" id="FungiDB:BDV34DRAFT_194732"/>
<organism evidence="1 2">
    <name type="scientific">Aspergillus parasiticus</name>
    <dbReference type="NCBI Taxonomy" id="5067"/>
    <lineage>
        <taxon>Eukaryota</taxon>
        <taxon>Fungi</taxon>
        <taxon>Dikarya</taxon>
        <taxon>Ascomycota</taxon>
        <taxon>Pezizomycotina</taxon>
        <taxon>Eurotiomycetes</taxon>
        <taxon>Eurotiomycetidae</taxon>
        <taxon>Eurotiales</taxon>
        <taxon>Aspergillaceae</taxon>
        <taxon>Aspergillus</taxon>
        <taxon>Aspergillus subgen. Circumdati</taxon>
    </lineage>
</organism>
<protein>
    <submittedName>
        <fullName evidence="1">Uncharacterized protein</fullName>
    </submittedName>
</protein>
<dbReference type="Proteomes" id="UP000326532">
    <property type="component" value="Unassembled WGS sequence"/>
</dbReference>
<dbReference type="EMBL" id="ML734966">
    <property type="protein sequence ID" value="KAB8206066.1"/>
    <property type="molecule type" value="Genomic_DNA"/>
</dbReference>
<reference evidence="1 2" key="1">
    <citation type="submission" date="2019-04" db="EMBL/GenBank/DDBJ databases">
        <title>Fungal friends and foes A comparative genomics study of 23 Aspergillus species from section Flavi.</title>
        <authorList>
            <consortium name="DOE Joint Genome Institute"/>
            <person name="Kjaerbolling I."/>
            <person name="Vesth T.C."/>
            <person name="Frisvad J.C."/>
            <person name="Nybo J.L."/>
            <person name="Theobald S."/>
            <person name="Kildgaard S."/>
            <person name="Petersen T.I."/>
            <person name="Kuo A."/>
            <person name="Sato A."/>
            <person name="Lyhne E.K."/>
            <person name="Kogle M.E."/>
            <person name="Wiebenga A."/>
            <person name="Kun R.S."/>
            <person name="Lubbers R.J."/>
            <person name="Makela M.R."/>
            <person name="Barry K."/>
            <person name="Chovatia M."/>
            <person name="Clum A."/>
            <person name="Daum C."/>
            <person name="Haridas S."/>
            <person name="He G."/>
            <person name="LaButti K."/>
            <person name="Lipzen A."/>
            <person name="Mondo S."/>
            <person name="Pangilinan J."/>
            <person name="Riley R."/>
            <person name="Salamov A."/>
            <person name="Simmons B.A."/>
            <person name="Magnuson J.K."/>
            <person name="Henrissat B."/>
            <person name="Mortensen U.H."/>
            <person name="Larsen T.O."/>
            <person name="De vries R.P."/>
            <person name="Grigoriev I.V."/>
            <person name="Machida M."/>
            <person name="Baker S.E."/>
            <person name="Andersen M.R."/>
        </authorList>
    </citation>
    <scope>NUCLEOTIDE SEQUENCE [LARGE SCALE GENOMIC DNA]</scope>
    <source>
        <strain evidence="1 2">CBS 117618</strain>
    </source>
</reference>
<keyword evidence="2" id="KW-1185">Reference proteome</keyword>
<gene>
    <name evidence="1" type="ORF">BDV34DRAFT_194732</name>
</gene>
<evidence type="ECO:0000313" key="2">
    <source>
        <dbReference type="Proteomes" id="UP000326532"/>
    </source>
</evidence>
<dbReference type="AlphaFoldDB" id="A0A5N6DLR9"/>
<accession>A0A5N6DLR9</accession>
<sequence length="86" mass="9786">MSCVANNKCRCSVVKDKSKMFQSSFAIHSACLTRFAYSLYSLIEHGLFQSRLAPVEPHDYGDRLVGLALLYCGYHLDEDYVYPTLK</sequence>
<proteinExistence type="predicted"/>
<evidence type="ECO:0000313" key="1">
    <source>
        <dbReference type="EMBL" id="KAB8206066.1"/>
    </source>
</evidence>
<name>A0A5N6DLR9_ASPPA</name>